<feature type="signal peptide" evidence="1">
    <location>
        <begin position="1"/>
        <end position="16"/>
    </location>
</feature>
<reference evidence="2 3" key="1">
    <citation type="journal article" date="2015" name="Plant Cell">
        <title>Oil accumulation by the oleaginous diatom Fistulifera solaris as revealed by the genome and transcriptome.</title>
        <authorList>
            <person name="Tanaka T."/>
            <person name="Maeda Y."/>
            <person name="Veluchamy A."/>
            <person name="Tanaka M."/>
            <person name="Abida H."/>
            <person name="Marechal E."/>
            <person name="Bowler C."/>
            <person name="Muto M."/>
            <person name="Sunaga Y."/>
            <person name="Tanaka M."/>
            <person name="Yoshino T."/>
            <person name="Taniguchi T."/>
            <person name="Fukuda Y."/>
            <person name="Nemoto M."/>
            <person name="Matsumoto M."/>
            <person name="Wong P.S."/>
            <person name="Aburatani S."/>
            <person name="Fujibuchi W."/>
        </authorList>
    </citation>
    <scope>NUCLEOTIDE SEQUENCE [LARGE SCALE GENOMIC DNA]</scope>
    <source>
        <strain evidence="2 3">JPCC DA0580</strain>
    </source>
</reference>
<keyword evidence="1" id="KW-0732">Signal</keyword>
<dbReference type="Proteomes" id="UP000198406">
    <property type="component" value="Unassembled WGS sequence"/>
</dbReference>
<dbReference type="InParanoid" id="A0A1Z5K5Y1"/>
<evidence type="ECO:0000313" key="2">
    <source>
        <dbReference type="EMBL" id="GAX21629.1"/>
    </source>
</evidence>
<dbReference type="AlphaFoldDB" id="A0A1Z5K5Y1"/>
<comment type="caution">
    <text evidence="2">The sequence shown here is derived from an EMBL/GenBank/DDBJ whole genome shotgun (WGS) entry which is preliminary data.</text>
</comment>
<protein>
    <submittedName>
        <fullName evidence="2">Uncharacterized protein</fullName>
    </submittedName>
</protein>
<accession>A0A1Z5K5Y1</accession>
<evidence type="ECO:0000313" key="3">
    <source>
        <dbReference type="Proteomes" id="UP000198406"/>
    </source>
</evidence>
<dbReference type="EMBL" id="BDSP01000170">
    <property type="protein sequence ID" value="GAX21629.1"/>
    <property type="molecule type" value="Genomic_DNA"/>
</dbReference>
<proteinExistence type="predicted"/>
<sequence>MRRHAIILSLFGLSQATPFFVYNTMKGGDVARRRTYQTRIIPEDAEDKITEVVRVSYSEIETQRVKTRVSTETNPGDYNWMNRASSKSYGHYIW</sequence>
<keyword evidence="3" id="KW-1185">Reference proteome</keyword>
<feature type="chain" id="PRO_5013187680" evidence="1">
    <location>
        <begin position="17"/>
        <end position="94"/>
    </location>
</feature>
<gene>
    <name evidence="2" type="ORF">FisN_29Hu066</name>
</gene>
<name>A0A1Z5K5Y1_FISSO</name>
<evidence type="ECO:0000256" key="1">
    <source>
        <dbReference type="SAM" id="SignalP"/>
    </source>
</evidence>
<organism evidence="2 3">
    <name type="scientific">Fistulifera solaris</name>
    <name type="common">Oleaginous diatom</name>
    <dbReference type="NCBI Taxonomy" id="1519565"/>
    <lineage>
        <taxon>Eukaryota</taxon>
        <taxon>Sar</taxon>
        <taxon>Stramenopiles</taxon>
        <taxon>Ochrophyta</taxon>
        <taxon>Bacillariophyta</taxon>
        <taxon>Bacillariophyceae</taxon>
        <taxon>Bacillariophycidae</taxon>
        <taxon>Naviculales</taxon>
        <taxon>Naviculaceae</taxon>
        <taxon>Fistulifera</taxon>
    </lineage>
</organism>